<dbReference type="Pfam" id="PF00196">
    <property type="entry name" value="GerE"/>
    <property type="match status" value="1"/>
</dbReference>
<gene>
    <name evidence="4" type="ORF">JOE68_002479</name>
</gene>
<dbReference type="PROSITE" id="PS00622">
    <property type="entry name" value="HTH_LUXR_1"/>
    <property type="match status" value="1"/>
</dbReference>
<keyword evidence="1" id="KW-0547">Nucleotide-binding</keyword>
<dbReference type="InterPro" id="IPR011990">
    <property type="entry name" value="TPR-like_helical_dom_sf"/>
</dbReference>
<accession>A0ABS2S5V2</accession>
<dbReference type="PANTHER" id="PTHR16305">
    <property type="entry name" value="TESTICULAR SOLUBLE ADENYLYL CYCLASE"/>
    <property type="match status" value="1"/>
</dbReference>
<dbReference type="SUPFAM" id="SSF52540">
    <property type="entry name" value="P-loop containing nucleoside triphosphate hydrolases"/>
    <property type="match status" value="1"/>
</dbReference>
<dbReference type="Proteomes" id="UP001195724">
    <property type="component" value="Unassembled WGS sequence"/>
</dbReference>
<dbReference type="SMART" id="SM00421">
    <property type="entry name" value="HTH_LUXR"/>
    <property type="match status" value="1"/>
</dbReference>
<dbReference type="Pfam" id="PF13191">
    <property type="entry name" value="AAA_16"/>
    <property type="match status" value="1"/>
</dbReference>
<dbReference type="GO" id="GO:0003677">
    <property type="term" value="F:DNA binding"/>
    <property type="evidence" value="ECO:0007669"/>
    <property type="project" value="UniProtKB-KW"/>
</dbReference>
<protein>
    <submittedName>
        <fullName evidence="4">DNA-binding CsgD family transcriptional regulator/tetratricopeptide (TPR) repeat protein</fullName>
    </submittedName>
</protein>
<dbReference type="InterPro" id="IPR041664">
    <property type="entry name" value="AAA_16"/>
</dbReference>
<dbReference type="Gene3D" id="1.10.10.10">
    <property type="entry name" value="Winged helix-like DNA-binding domain superfamily/Winged helix DNA-binding domain"/>
    <property type="match status" value="1"/>
</dbReference>
<dbReference type="CDD" id="cd06170">
    <property type="entry name" value="LuxR_C_like"/>
    <property type="match status" value="1"/>
</dbReference>
<evidence type="ECO:0000313" key="4">
    <source>
        <dbReference type="EMBL" id="MBM7811614.1"/>
    </source>
</evidence>
<feature type="domain" description="HTH luxR-type" evidence="3">
    <location>
        <begin position="866"/>
        <end position="931"/>
    </location>
</feature>
<dbReference type="EMBL" id="JAFBCL010000001">
    <property type="protein sequence ID" value="MBM7811614.1"/>
    <property type="molecule type" value="Genomic_DNA"/>
</dbReference>
<dbReference type="SUPFAM" id="SSF46894">
    <property type="entry name" value="C-terminal effector domain of the bipartite response regulators"/>
    <property type="match status" value="1"/>
</dbReference>
<dbReference type="InterPro" id="IPR036388">
    <property type="entry name" value="WH-like_DNA-bd_sf"/>
</dbReference>
<dbReference type="PRINTS" id="PR00038">
    <property type="entry name" value="HTHLUXR"/>
</dbReference>
<reference evidence="4 5" key="1">
    <citation type="submission" date="2021-01" db="EMBL/GenBank/DDBJ databases">
        <title>Sequencing the genomes of 1000 actinobacteria strains.</title>
        <authorList>
            <person name="Klenk H.-P."/>
        </authorList>
    </citation>
    <scope>NUCLEOTIDE SEQUENCE [LARGE SCALE GENOMIC DNA]</scope>
    <source>
        <strain evidence="4 5">DSM 44581</strain>
    </source>
</reference>
<sequence length="932" mass="97559">MTPLERDRELARIAGALDSAVRGEGRVVVVEGRAGIGKTRLVEATRELAKARGFGRLQAVGDALESAMAWGVVRQLVERSVSRYRGGTRAAILAGPAGDALRALDAAADDPGEAGPARTLHALWWVAVDLSATRPLLITVDDAHWADPSSLHFLVYLARRIADLPIALVVATRPPEANTGPLAQLCDARRAERLLPRPLTPGALADLVAARGARPAADVVAALHEASAGNPFLAGVLVDELESLGLPLDAPATADRVGGLGPAAVFRAVLGRLPDDAVRLAGAVAVLGSGGDPWLAGAVAGLPPAALPDAVGALVGAHVLTGQDDHLVFAHPVVREAVLTELGPVARAALHAEAATRLRAAQAPADRIAAHLARAPRGALPDAADVLRRAAAALLAAGDAGTAAAHLARAVEERPDDAGLRAEWGRALLRTGAAAEAQHQLRAAARDLPNAELVAAAASATAVVEGPEAAIAELSQAVRALPGGDGRLHLEARLAVTRSFLRDQRHVASEHLGRYAALRGGTPDERTLLGLLAQMGRYEVRPSRQVADTALRALSNGAYFDDATGSTDAMVAWVVAVIALVSADGVEEARREVDRARLRVRRHGSPVEFAMVANAALFLNWRLGNADFVEAEAEGALAAVKDEDPVQHVVALRATATHFAAYAALEHDDVAGARRALARFDAEHPDPPRMMPTLWLREPRALVALAGGDPVEARAQALLLRDEMLAAGVDPPTVPWRDPAARAAMLLGAEAEAPALGEQQLAIARKWGAATEVGAALRLLAHVDATRRVELLAESVAVLETSPARLQLARSLVDLGEALRVARRRTDARAPLLRGIDLAAECGSPALRARAAEALEALGDRPRRLPAAGTAALTASERRVADLAAVGRANREIAQELFVTPKTVENHLSRIYTKLGINGRRELARVLARKSA</sequence>
<name>A0ABS2S5V2_9PSEU</name>
<proteinExistence type="predicted"/>
<keyword evidence="2" id="KW-0067">ATP-binding</keyword>
<keyword evidence="5" id="KW-1185">Reference proteome</keyword>
<organism evidence="4 5">
    <name type="scientific">Saccharothrix algeriensis</name>
    <dbReference type="NCBI Taxonomy" id="173560"/>
    <lineage>
        <taxon>Bacteria</taxon>
        <taxon>Bacillati</taxon>
        <taxon>Actinomycetota</taxon>
        <taxon>Actinomycetes</taxon>
        <taxon>Pseudonocardiales</taxon>
        <taxon>Pseudonocardiaceae</taxon>
        <taxon>Saccharothrix</taxon>
    </lineage>
</organism>
<dbReference type="InterPro" id="IPR027417">
    <property type="entry name" value="P-loop_NTPase"/>
</dbReference>
<dbReference type="PANTHER" id="PTHR16305:SF35">
    <property type="entry name" value="TRANSCRIPTIONAL ACTIVATOR DOMAIN"/>
    <property type="match status" value="1"/>
</dbReference>
<comment type="caution">
    <text evidence="4">The sequence shown here is derived from an EMBL/GenBank/DDBJ whole genome shotgun (WGS) entry which is preliminary data.</text>
</comment>
<evidence type="ECO:0000256" key="2">
    <source>
        <dbReference type="ARBA" id="ARBA00022840"/>
    </source>
</evidence>
<dbReference type="RefSeq" id="WP_204842481.1">
    <property type="nucleotide sequence ID" value="NZ_JAFBCL010000001.1"/>
</dbReference>
<dbReference type="Gene3D" id="1.25.40.10">
    <property type="entry name" value="Tetratricopeptide repeat domain"/>
    <property type="match status" value="1"/>
</dbReference>
<keyword evidence="4" id="KW-0238">DNA-binding</keyword>
<evidence type="ECO:0000313" key="5">
    <source>
        <dbReference type="Proteomes" id="UP001195724"/>
    </source>
</evidence>
<dbReference type="InterPro" id="IPR016032">
    <property type="entry name" value="Sig_transdc_resp-reg_C-effctor"/>
</dbReference>
<dbReference type="InterPro" id="IPR000792">
    <property type="entry name" value="Tscrpt_reg_LuxR_C"/>
</dbReference>
<evidence type="ECO:0000256" key="1">
    <source>
        <dbReference type="ARBA" id="ARBA00022741"/>
    </source>
</evidence>
<dbReference type="PROSITE" id="PS50043">
    <property type="entry name" value="HTH_LUXR_2"/>
    <property type="match status" value="1"/>
</dbReference>
<evidence type="ECO:0000259" key="3">
    <source>
        <dbReference type="PROSITE" id="PS50043"/>
    </source>
</evidence>
<dbReference type="SUPFAM" id="SSF48452">
    <property type="entry name" value="TPR-like"/>
    <property type="match status" value="1"/>
</dbReference>